<evidence type="ECO:0000313" key="2">
    <source>
        <dbReference type="Proteomes" id="UP000789405"/>
    </source>
</evidence>
<feature type="non-terminal residue" evidence="1">
    <location>
        <position position="104"/>
    </location>
</feature>
<accession>A0A9N9PLK5</accession>
<dbReference type="AlphaFoldDB" id="A0A9N9PLK5"/>
<gene>
    <name evidence="1" type="ORF">DERYTH_LOCUS28562</name>
</gene>
<dbReference type="OrthoDB" id="2434679at2759"/>
<protein>
    <submittedName>
        <fullName evidence="1">426_t:CDS:1</fullName>
    </submittedName>
</protein>
<dbReference type="EMBL" id="CAJVPY010072061">
    <property type="protein sequence ID" value="CAG8828818.1"/>
    <property type="molecule type" value="Genomic_DNA"/>
</dbReference>
<reference evidence="1" key="1">
    <citation type="submission" date="2021-06" db="EMBL/GenBank/DDBJ databases">
        <authorList>
            <person name="Kallberg Y."/>
            <person name="Tangrot J."/>
            <person name="Rosling A."/>
        </authorList>
    </citation>
    <scope>NUCLEOTIDE SEQUENCE</scope>
    <source>
        <strain evidence="1">MA453B</strain>
    </source>
</reference>
<comment type="caution">
    <text evidence="1">The sequence shown here is derived from an EMBL/GenBank/DDBJ whole genome shotgun (WGS) entry which is preliminary data.</text>
</comment>
<feature type="non-terminal residue" evidence="1">
    <location>
        <position position="1"/>
    </location>
</feature>
<name>A0A9N9PLK5_9GLOM</name>
<evidence type="ECO:0000313" key="1">
    <source>
        <dbReference type="EMBL" id="CAG8828818.1"/>
    </source>
</evidence>
<sequence>SKQHHLSKMFKSDDQNLVNNSSAMPLLESMSSNVVNAESKQDQNHQNHIRIAPKFPPTVDMIELISKKSPDGRIPARAPNAFIIYRKVYVETARENGHYLPMTI</sequence>
<dbReference type="Proteomes" id="UP000789405">
    <property type="component" value="Unassembled WGS sequence"/>
</dbReference>
<proteinExistence type="predicted"/>
<organism evidence="1 2">
    <name type="scientific">Dentiscutata erythropus</name>
    <dbReference type="NCBI Taxonomy" id="1348616"/>
    <lineage>
        <taxon>Eukaryota</taxon>
        <taxon>Fungi</taxon>
        <taxon>Fungi incertae sedis</taxon>
        <taxon>Mucoromycota</taxon>
        <taxon>Glomeromycotina</taxon>
        <taxon>Glomeromycetes</taxon>
        <taxon>Diversisporales</taxon>
        <taxon>Gigasporaceae</taxon>
        <taxon>Dentiscutata</taxon>
    </lineage>
</organism>
<keyword evidence="2" id="KW-1185">Reference proteome</keyword>